<dbReference type="STRING" id="2718.CHUV0807_0672"/>
<dbReference type="PANTHER" id="PTHR42718">
    <property type="entry name" value="MAJOR FACILITATOR SUPERFAMILY MULTIDRUG TRANSPORTER MFSC"/>
    <property type="match status" value="1"/>
</dbReference>
<dbReference type="Gene3D" id="1.20.1250.20">
    <property type="entry name" value="MFS general substrate transporter like domains"/>
    <property type="match status" value="1"/>
</dbReference>
<dbReference type="PRINTS" id="PR01036">
    <property type="entry name" value="TCRTETB"/>
</dbReference>
<feature type="transmembrane region" description="Helical" evidence="7">
    <location>
        <begin position="428"/>
        <end position="451"/>
    </location>
</feature>
<evidence type="ECO:0000256" key="7">
    <source>
        <dbReference type="SAM" id="Phobius"/>
    </source>
</evidence>
<evidence type="ECO:0000313" key="10">
    <source>
        <dbReference type="Proteomes" id="UP000004870"/>
    </source>
</evidence>
<keyword evidence="6 7" id="KW-0472">Membrane</keyword>
<dbReference type="PROSITE" id="PS50850">
    <property type="entry name" value="MFS"/>
    <property type="match status" value="1"/>
</dbReference>
<sequence>MMDFVVQMRWKPRRICMEVKRDGYNDRPLSPRFPMNATNPPSRWLPLLMAISIFMQMLDATILNTALPTIAADLHVSPLNMQSAVISYALTVALLIPASGYLADRFGTKKTFIIALVVFMLGSLLCAFATNLPMFVGARIIQGMGGAIIMPVPRLAMLKVYEKAQLINAINYALMPALIGPILGPIVGGYLVQYASWHWIFLINIPFGIIGILCAIPIMPDVYGNVARFDGRGFLLIATTATGLTLALEIAPHGGANLPWALLLGVLSCASGLAYLRYARRSDHPIFPINLILVRTFRIGLIGNLVSRLGIGAMPFLLPLLYQLAFGYSASLSGWLMTPTVVGAILSKPFVKPVIDRFGYRRTILTNTCLLGMLMMSVAIPPQHTPLWIWVTLLFVIGLGNSLQFTAMNTLSIADLRPDQNSSGNSLLSVNMQLSTSFGIAIGALLLKTFSLDGISHGDLHTAFRYTFVAVGSITFASALIFSRLHENDGAALLSR</sequence>
<dbReference type="Gene3D" id="1.20.1720.10">
    <property type="entry name" value="Multidrug resistance protein D"/>
    <property type="match status" value="1"/>
</dbReference>
<comment type="caution">
    <text evidence="9">The sequence shown here is derived from an EMBL/GenBank/DDBJ whole genome shotgun (WGS) entry which is preliminary data.</text>
</comment>
<dbReference type="GO" id="GO:0022857">
    <property type="term" value="F:transmembrane transporter activity"/>
    <property type="evidence" value="ECO:0007669"/>
    <property type="project" value="InterPro"/>
</dbReference>
<gene>
    <name evidence="9" type="primary">hsrA</name>
    <name evidence="9" type="ORF">HMPREF0198_2330</name>
</gene>
<feature type="transmembrane region" description="Helical" evidence="7">
    <location>
        <begin position="258"/>
        <end position="278"/>
    </location>
</feature>
<feature type="transmembrane region" description="Helical" evidence="7">
    <location>
        <begin position="112"/>
        <end position="130"/>
    </location>
</feature>
<evidence type="ECO:0000256" key="6">
    <source>
        <dbReference type="ARBA" id="ARBA00023136"/>
    </source>
</evidence>
<feature type="transmembrane region" description="Helical" evidence="7">
    <location>
        <begin position="231"/>
        <end position="252"/>
    </location>
</feature>
<dbReference type="SUPFAM" id="SSF103473">
    <property type="entry name" value="MFS general substrate transporter"/>
    <property type="match status" value="1"/>
</dbReference>
<dbReference type="PANTHER" id="PTHR42718:SF46">
    <property type="entry name" value="BLR6921 PROTEIN"/>
    <property type="match status" value="1"/>
</dbReference>
<dbReference type="InterPro" id="IPR036259">
    <property type="entry name" value="MFS_trans_sf"/>
</dbReference>
<keyword evidence="10" id="KW-1185">Reference proteome</keyword>
<evidence type="ECO:0000313" key="9">
    <source>
        <dbReference type="EMBL" id="EEV87577.1"/>
    </source>
</evidence>
<dbReference type="EMBL" id="ACKY01000127">
    <property type="protein sequence ID" value="EEV87577.1"/>
    <property type="molecule type" value="Genomic_DNA"/>
</dbReference>
<keyword evidence="5 7" id="KW-1133">Transmembrane helix</keyword>
<reference evidence="9 10" key="1">
    <citation type="submission" date="2009-08" db="EMBL/GenBank/DDBJ databases">
        <authorList>
            <person name="Qin X."/>
            <person name="Bachman B."/>
            <person name="Battles P."/>
            <person name="Bell A."/>
            <person name="Bess C."/>
            <person name="Bickham C."/>
            <person name="Chaboub L."/>
            <person name="Chen D."/>
            <person name="Coyle M."/>
            <person name="Deiros D.R."/>
            <person name="Dinh H."/>
            <person name="Forbes L."/>
            <person name="Fowler G."/>
            <person name="Francisco L."/>
            <person name="Fu Q."/>
            <person name="Gubbala S."/>
            <person name="Hale W."/>
            <person name="Han Y."/>
            <person name="Hemphill L."/>
            <person name="Highlander S.K."/>
            <person name="Hirani K."/>
            <person name="Hogues M."/>
            <person name="Jackson L."/>
            <person name="Jakkamsetti A."/>
            <person name="Javaid M."/>
            <person name="Jiang H."/>
            <person name="Korchina V."/>
            <person name="Kovar C."/>
            <person name="Lara F."/>
            <person name="Lee S."/>
            <person name="Mata R."/>
            <person name="Mathew T."/>
            <person name="Moen C."/>
            <person name="Morales K."/>
            <person name="Munidasa M."/>
            <person name="Nazareth L."/>
            <person name="Ngo R."/>
            <person name="Nguyen L."/>
            <person name="Okwuonu G."/>
            <person name="Ongeri F."/>
            <person name="Patil S."/>
            <person name="Petrosino J."/>
            <person name="Pham C."/>
            <person name="Pham P."/>
            <person name="Pu L.-L."/>
            <person name="Puazo M."/>
            <person name="Raj R."/>
            <person name="Reid J."/>
            <person name="Rouhana J."/>
            <person name="Saada N."/>
            <person name="Shang Y."/>
            <person name="Simmons D."/>
            <person name="Thornton R."/>
            <person name="Warren J."/>
            <person name="Weissenberger G."/>
            <person name="Zhang J."/>
            <person name="Zhang L."/>
            <person name="Zhou C."/>
            <person name="Zhu D."/>
            <person name="Muzny D."/>
            <person name="Worley K."/>
            <person name="Gibbs R."/>
        </authorList>
    </citation>
    <scope>NUCLEOTIDE SEQUENCE [LARGE SCALE GENOMIC DNA]</scope>
    <source>
        <strain evidence="10">ATCC 15826 / DSM 8339 / NCTC 10426 / 6573</strain>
    </source>
</reference>
<organism evidence="9 10">
    <name type="scientific">Cardiobacterium hominis (strain ATCC 15826 / DSM 8339 / NCTC 10426 / 6573)</name>
    <dbReference type="NCBI Taxonomy" id="638300"/>
    <lineage>
        <taxon>Bacteria</taxon>
        <taxon>Pseudomonadati</taxon>
        <taxon>Pseudomonadota</taxon>
        <taxon>Gammaproteobacteria</taxon>
        <taxon>Cardiobacteriales</taxon>
        <taxon>Cardiobacteriaceae</taxon>
        <taxon>Cardiobacterium</taxon>
    </lineage>
</organism>
<feature type="transmembrane region" description="Helical" evidence="7">
    <location>
        <begin position="197"/>
        <end position="219"/>
    </location>
</feature>
<dbReference type="AlphaFoldDB" id="C8NCV2"/>
<dbReference type="HOGENOM" id="CLU_000960_28_0_6"/>
<feature type="transmembrane region" description="Helical" evidence="7">
    <location>
        <begin position="169"/>
        <end position="191"/>
    </location>
</feature>
<evidence type="ECO:0000256" key="5">
    <source>
        <dbReference type="ARBA" id="ARBA00022989"/>
    </source>
</evidence>
<proteinExistence type="predicted"/>
<feature type="transmembrane region" description="Helical" evidence="7">
    <location>
        <begin position="463"/>
        <end position="482"/>
    </location>
</feature>
<evidence type="ECO:0000256" key="2">
    <source>
        <dbReference type="ARBA" id="ARBA00022448"/>
    </source>
</evidence>
<dbReference type="InterPro" id="IPR011701">
    <property type="entry name" value="MFS"/>
</dbReference>
<feature type="transmembrane region" description="Helical" evidence="7">
    <location>
        <begin position="44"/>
        <end position="63"/>
    </location>
</feature>
<dbReference type="CDD" id="cd17503">
    <property type="entry name" value="MFS_LmrB_MDR_like"/>
    <property type="match status" value="1"/>
</dbReference>
<dbReference type="GO" id="GO:0005886">
    <property type="term" value="C:plasma membrane"/>
    <property type="evidence" value="ECO:0007669"/>
    <property type="project" value="UniProtKB-SubCell"/>
</dbReference>
<name>C8NCV2_CARH6</name>
<feature type="transmembrane region" description="Helical" evidence="7">
    <location>
        <begin position="136"/>
        <end position="157"/>
    </location>
</feature>
<feature type="transmembrane region" description="Helical" evidence="7">
    <location>
        <begin position="363"/>
        <end position="381"/>
    </location>
</feature>
<accession>C8NCV2</accession>
<evidence type="ECO:0000256" key="4">
    <source>
        <dbReference type="ARBA" id="ARBA00022692"/>
    </source>
</evidence>
<comment type="subcellular location">
    <subcellularLocation>
        <location evidence="1">Cell membrane</location>
        <topology evidence="1">Multi-pass membrane protein</topology>
    </subcellularLocation>
</comment>
<keyword evidence="4 7" id="KW-0812">Transmembrane</keyword>
<keyword evidence="2" id="KW-0813">Transport</keyword>
<dbReference type="Proteomes" id="UP000004870">
    <property type="component" value="Unassembled WGS sequence"/>
</dbReference>
<feature type="transmembrane region" description="Helical" evidence="7">
    <location>
        <begin position="83"/>
        <end position="103"/>
    </location>
</feature>
<keyword evidence="3" id="KW-1003">Cell membrane</keyword>
<evidence type="ECO:0000259" key="8">
    <source>
        <dbReference type="PROSITE" id="PS50850"/>
    </source>
</evidence>
<feature type="transmembrane region" description="Helical" evidence="7">
    <location>
        <begin position="328"/>
        <end position="351"/>
    </location>
</feature>
<evidence type="ECO:0000256" key="1">
    <source>
        <dbReference type="ARBA" id="ARBA00004651"/>
    </source>
</evidence>
<feature type="domain" description="Major facilitator superfamily (MFS) profile" evidence="8">
    <location>
        <begin position="45"/>
        <end position="490"/>
    </location>
</feature>
<dbReference type="InterPro" id="IPR020846">
    <property type="entry name" value="MFS_dom"/>
</dbReference>
<evidence type="ECO:0000256" key="3">
    <source>
        <dbReference type="ARBA" id="ARBA00022475"/>
    </source>
</evidence>
<dbReference type="Pfam" id="PF07690">
    <property type="entry name" value="MFS_1"/>
    <property type="match status" value="2"/>
</dbReference>
<feature type="transmembrane region" description="Helical" evidence="7">
    <location>
        <begin position="387"/>
        <end position="407"/>
    </location>
</feature>
<protein>
    <submittedName>
        <fullName evidence="9">Transporter, major facilitator family protein</fullName>
    </submittedName>
</protein>
<feature type="transmembrane region" description="Helical" evidence="7">
    <location>
        <begin position="299"/>
        <end position="322"/>
    </location>
</feature>